<evidence type="ECO:0000313" key="10">
    <source>
        <dbReference type="EMBL" id="QUS36696.1"/>
    </source>
</evidence>
<protein>
    <recommendedName>
        <fullName evidence="7">HTH-type transcriptional regulator BetI</fullName>
    </recommendedName>
</protein>
<dbReference type="GO" id="GO:0000976">
    <property type="term" value="F:transcription cis-regulatory region binding"/>
    <property type="evidence" value="ECO:0007669"/>
    <property type="project" value="TreeGrafter"/>
</dbReference>
<dbReference type="InterPro" id="IPR001647">
    <property type="entry name" value="HTH_TetR"/>
</dbReference>
<evidence type="ECO:0000256" key="1">
    <source>
        <dbReference type="ARBA" id="ARBA00004719"/>
    </source>
</evidence>
<keyword evidence="11" id="KW-1185">Reference proteome</keyword>
<dbReference type="GO" id="GO:0003700">
    <property type="term" value="F:DNA-binding transcription factor activity"/>
    <property type="evidence" value="ECO:0007669"/>
    <property type="project" value="UniProtKB-UniRule"/>
</dbReference>
<organism evidence="10 11">
    <name type="scientific">Falsirhodobacter algicola</name>
    <dbReference type="NCBI Taxonomy" id="2692330"/>
    <lineage>
        <taxon>Bacteria</taxon>
        <taxon>Pseudomonadati</taxon>
        <taxon>Pseudomonadota</taxon>
        <taxon>Alphaproteobacteria</taxon>
        <taxon>Rhodobacterales</taxon>
        <taxon>Paracoccaceae</taxon>
        <taxon>Falsirhodobacter</taxon>
    </lineage>
</organism>
<keyword evidence="3 7" id="KW-0805">Transcription regulation</keyword>
<dbReference type="SUPFAM" id="SSF48498">
    <property type="entry name" value="Tetracyclin repressor-like, C-terminal domain"/>
    <property type="match status" value="1"/>
</dbReference>
<proteinExistence type="inferred from homology"/>
<dbReference type="AlphaFoldDB" id="A0A8J8MUK6"/>
<dbReference type="Pfam" id="PF00440">
    <property type="entry name" value="TetR_N"/>
    <property type="match status" value="1"/>
</dbReference>
<sequence>MPKMGMEPVRRAALIQATLDEIGRTGTLEVTVGQIARRAGVSPALAHHYFGGKEDLFLAAMRAVLVAYGAEVRSMLRGRHAPAERLSAILNASFSVNHFRPEIISVWLNFYVLAQTVPAAQRLLTIYQRRLHSNLVACLRPMAGARAPAIAASAGALIDGVYLRHALRDVIPDPAASVTMVFVLIESEIKGET</sequence>
<accession>A0A8J8MUK6</accession>
<dbReference type="EMBL" id="CP047289">
    <property type="protein sequence ID" value="QUS36696.1"/>
    <property type="molecule type" value="Genomic_DNA"/>
</dbReference>
<dbReference type="NCBIfam" id="TIGR03384">
    <property type="entry name" value="betaine_BetI"/>
    <property type="match status" value="1"/>
</dbReference>
<comment type="function">
    <text evidence="6">Repressor involved in the biosynthesis of the osmoprotectant glycine betaine. It represses transcription of the choline transporter BetT and the genes of BetAB involved in the synthesis of glycine betaine.</text>
</comment>
<evidence type="ECO:0000256" key="2">
    <source>
        <dbReference type="ARBA" id="ARBA00022491"/>
    </source>
</evidence>
<dbReference type="NCBIfam" id="NF001978">
    <property type="entry name" value="PRK00767.1"/>
    <property type="match status" value="1"/>
</dbReference>
<keyword evidence="5 7" id="KW-0804">Transcription</keyword>
<dbReference type="InterPro" id="IPR050109">
    <property type="entry name" value="HTH-type_TetR-like_transc_reg"/>
</dbReference>
<dbReference type="InterPro" id="IPR009057">
    <property type="entry name" value="Homeodomain-like_sf"/>
</dbReference>
<evidence type="ECO:0000256" key="5">
    <source>
        <dbReference type="ARBA" id="ARBA00023163"/>
    </source>
</evidence>
<feature type="domain" description="HTH tetR-type" evidence="9">
    <location>
        <begin position="8"/>
        <end position="68"/>
    </location>
</feature>
<evidence type="ECO:0000256" key="7">
    <source>
        <dbReference type="HAMAP-Rule" id="MF_00768"/>
    </source>
</evidence>
<dbReference type="GO" id="GO:0045892">
    <property type="term" value="P:negative regulation of DNA-templated transcription"/>
    <property type="evidence" value="ECO:0007669"/>
    <property type="project" value="UniProtKB-UniRule"/>
</dbReference>
<evidence type="ECO:0000256" key="8">
    <source>
        <dbReference type="PROSITE-ProRule" id="PRU00335"/>
    </source>
</evidence>
<keyword evidence="2 7" id="KW-0678">Repressor</keyword>
<dbReference type="PANTHER" id="PTHR30055">
    <property type="entry name" value="HTH-TYPE TRANSCRIPTIONAL REGULATOR RUTR"/>
    <property type="match status" value="1"/>
</dbReference>
<reference evidence="10" key="1">
    <citation type="submission" date="2020-01" db="EMBL/GenBank/DDBJ databases">
        <authorList>
            <person name="Yang Y."/>
            <person name="Kwon Y.M."/>
        </authorList>
    </citation>
    <scope>NUCLEOTIDE SEQUENCE</scope>
    <source>
        <strain evidence="10">PG104</strain>
    </source>
</reference>
<evidence type="ECO:0000256" key="6">
    <source>
        <dbReference type="ARBA" id="ARBA00024936"/>
    </source>
</evidence>
<dbReference type="Proteomes" id="UP000679284">
    <property type="component" value="Chromosome"/>
</dbReference>
<evidence type="ECO:0000256" key="3">
    <source>
        <dbReference type="ARBA" id="ARBA00023015"/>
    </source>
</evidence>
<dbReference type="Gene3D" id="1.10.357.10">
    <property type="entry name" value="Tetracycline Repressor, domain 2"/>
    <property type="match status" value="1"/>
</dbReference>
<evidence type="ECO:0000313" key="11">
    <source>
        <dbReference type="Proteomes" id="UP000679284"/>
    </source>
</evidence>
<dbReference type="InterPro" id="IPR036271">
    <property type="entry name" value="Tet_transcr_reg_TetR-rel_C_sf"/>
</dbReference>
<keyword evidence="4 7" id="KW-0238">DNA-binding</keyword>
<dbReference type="HAMAP" id="MF_00768">
    <property type="entry name" value="HTH_type_BetI"/>
    <property type="match status" value="1"/>
</dbReference>
<dbReference type="RefSeq" id="WP_211783915.1">
    <property type="nucleotide sequence ID" value="NZ_CP047289.1"/>
</dbReference>
<comment type="function">
    <text evidence="7">Repressor involved in choline regulation of the bet genes.</text>
</comment>
<dbReference type="PROSITE" id="PS50977">
    <property type="entry name" value="HTH_TETR_2"/>
    <property type="match status" value="1"/>
</dbReference>
<feature type="DNA-binding region" description="H-T-H motif" evidence="7 8">
    <location>
        <begin position="31"/>
        <end position="50"/>
    </location>
</feature>
<dbReference type="InterPro" id="IPR039538">
    <property type="entry name" value="BetI_C"/>
</dbReference>
<name>A0A8J8MUK6_9RHOB</name>
<comment type="pathway">
    <text evidence="1 7">Amine and polyamine biosynthesis; betaine biosynthesis via choline pathway [regulation].</text>
</comment>
<dbReference type="SUPFAM" id="SSF46689">
    <property type="entry name" value="Homeodomain-like"/>
    <property type="match status" value="1"/>
</dbReference>
<dbReference type="KEGG" id="fap:GR316_10730"/>
<dbReference type="InterPro" id="IPR017757">
    <property type="entry name" value="Tscrpt_rep_BetI"/>
</dbReference>
<dbReference type="GO" id="GO:0019285">
    <property type="term" value="P:glycine betaine biosynthetic process from choline"/>
    <property type="evidence" value="ECO:0007669"/>
    <property type="project" value="UniProtKB-UniRule"/>
</dbReference>
<gene>
    <name evidence="7 10" type="primary">betI</name>
    <name evidence="10" type="ORF">GR316_10730</name>
</gene>
<evidence type="ECO:0000256" key="4">
    <source>
        <dbReference type="ARBA" id="ARBA00023125"/>
    </source>
</evidence>
<dbReference type="UniPathway" id="UPA00529"/>
<dbReference type="Pfam" id="PF13977">
    <property type="entry name" value="TetR_C_6"/>
    <property type="match status" value="1"/>
</dbReference>
<dbReference type="PANTHER" id="PTHR30055:SF234">
    <property type="entry name" value="HTH-TYPE TRANSCRIPTIONAL REGULATOR BETI"/>
    <property type="match status" value="1"/>
</dbReference>
<evidence type="ECO:0000259" key="9">
    <source>
        <dbReference type="PROSITE" id="PS50977"/>
    </source>
</evidence>